<evidence type="ECO:0000256" key="2">
    <source>
        <dbReference type="ARBA" id="ARBA00022771"/>
    </source>
</evidence>
<gene>
    <name evidence="7" type="ORF">CERSUDRAFT_63568</name>
</gene>
<protein>
    <recommendedName>
        <fullName evidence="6">EF-hand domain-containing protein</fullName>
    </recommendedName>
</protein>
<feature type="coiled-coil region" evidence="4">
    <location>
        <begin position="921"/>
        <end position="955"/>
    </location>
</feature>
<keyword evidence="4" id="KW-0175">Coiled coil</keyword>
<dbReference type="EMBL" id="KB445793">
    <property type="protein sequence ID" value="EMD40079.1"/>
    <property type="molecule type" value="Genomic_DNA"/>
</dbReference>
<keyword evidence="8" id="KW-1185">Reference proteome</keyword>
<feature type="region of interest" description="Disordered" evidence="5">
    <location>
        <begin position="757"/>
        <end position="802"/>
    </location>
</feature>
<dbReference type="AlphaFoldDB" id="M2PTN2"/>
<dbReference type="SUPFAM" id="SSF57850">
    <property type="entry name" value="RING/U-box"/>
    <property type="match status" value="1"/>
</dbReference>
<dbReference type="GO" id="GO:0005509">
    <property type="term" value="F:calcium ion binding"/>
    <property type="evidence" value="ECO:0007669"/>
    <property type="project" value="InterPro"/>
</dbReference>
<dbReference type="HOGENOM" id="CLU_301678_0_0_1"/>
<feature type="coiled-coil region" evidence="4">
    <location>
        <begin position="259"/>
        <end position="290"/>
    </location>
</feature>
<evidence type="ECO:0000256" key="4">
    <source>
        <dbReference type="SAM" id="Coils"/>
    </source>
</evidence>
<dbReference type="InterPro" id="IPR002048">
    <property type="entry name" value="EF_hand_dom"/>
</dbReference>
<evidence type="ECO:0000313" key="8">
    <source>
        <dbReference type="Proteomes" id="UP000016930"/>
    </source>
</evidence>
<dbReference type="InterPro" id="IPR018247">
    <property type="entry name" value="EF_Hand_1_Ca_BS"/>
</dbReference>
<evidence type="ECO:0000313" key="7">
    <source>
        <dbReference type="EMBL" id="EMD40079.1"/>
    </source>
</evidence>
<feature type="domain" description="EF-hand" evidence="6">
    <location>
        <begin position="360"/>
        <end position="388"/>
    </location>
</feature>
<dbReference type="Gene3D" id="3.30.60.90">
    <property type="match status" value="1"/>
</dbReference>
<dbReference type="STRING" id="914234.M2PTN2"/>
<feature type="compositionally biased region" description="Polar residues" evidence="5">
    <location>
        <begin position="785"/>
        <end position="796"/>
    </location>
</feature>
<dbReference type="Proteomes" id="UP000016930">
    <property type="component" value="Unassembled WGS sequence"/>
</dbReference>
<reference evidence="7 8" key="1">
    <citation type="journal article" date="2012" name="Proc. Natl. Acad. Sci. U.S.A.">
        <title>Comparative genomics of Ceriporiopsis subvermispora and Phanerochaete chrysosporium provide insight into selective ligninolysis.</title>
        <authorList>
            <person name="Fernandez-Fueyo E."/>
            <person name="Ruiz-Duenas F.J."/>
            <person name="Ferreira P."/>
            <person name="Floudas D."/>
            <person name="Hibbett D.S."/>
            <person name="Canessa P."/>
            <person name="Larrondo L.F."/>
            <person name="James T.Y."/>
            <person name="Seelenfreund D."/>
            <person name="Lobos S."/>
            <person name="Polanco R."/>
            <person name="Tello M."/>
            <person name="Honda Y."/>
            <person name="Watanabe T."/>
            <person name="Watanabe T."/>
            <person name="Ryu J.S."/>
            <person name="Kubicek C.P."/>
            <person name="Schmoll M."/>
            <person name="Gaskell J."/>
            <person name="Hammel K.E."/>
            <person name="St John F.J."/>
            <person name="Vanden Wymelenberg A."/>
            <person name="Sabat G."/>
            <person name="Splinter BonDurant S."/>
            <person name="Syed K."/>
            <person name="Yadav J.S."/>
            <person name="Doddapaneni H."/>
            <person name="Subramanian V."/>
            <person name="Lavin J.L."/>
            <person name="Oguiza J.A."/>
            <person name="Perez G."/>
            <person name="Pisabarro A.G."/>
            <person name="Ramirez L."/>
            <person name="Santoyo F."/>
            <person name="Master E."/>
            <person name="Coutinho P.M."/>
            <person name="Henrissat B."/>
            <person name="Lombard V."/>
            <person name="Magnuson J.K."/>
            <person name="Kuees U."/>
            <person name="Hori C."/>
            <person name="Igarashi K."/>
            <person name="Samejima M."/>
            <person name="Held B.W."/>
            <person name="Barry K.W."/>
            <person name="LaButti K.M."/>
            <person name="Lapidus A."/>
            <person name="Lindquist E.A."/>
            <person name="Lucas S.M."/>
            <person name="Riley R."/>
            <person name="Salamov A.A."/>
            <person name="Hoffmeister D."/>
            <person name="Schwenk D."/>
            <person name="Hadar Y."/>
            <person name="Yarden O."/>
            <person name="de Vries R.P."/>
            <person name="Wiebenga A."/>
            <person name="Stenlid J."/>
            <person name="Eastwood D."/>
            <person name="Grigoriev I.V."/>
            <person name="Berka R.M."/>
            <person name="Blanchette R.A."/>
            <person name="Kersten P."/>
            <person name="Martinez A.T."/>
            <person name="Vicuna R."/>
            <person name="Cullen D."/>
        </authorList>
    </citation>
    <scope>NUCLEOTIDE SEQUENCE [LARGE SCALE GENOMIC DNA]</scope>
    <source>
        <strain evidence="7 8">B</strain>
    </source>
</reference>
<organism evidence="7 8">
    <name type="scientific">Ceriporiopsis subvermispora (strain B)</name>
    <name type="common">White-rot fungus</name>
    <name type="synonym">Gelatoporia subvermispora</name>
    <dbReference type="NCBI Taxonomy" id="914234"/>
    <lineage>
        <taxon>Eukaryota</taxon>
        <taxon>Fungi</taxon>
        <taxon>Dikarya</taxon>
        <taxon>Basidiomycota</taxon>
        <taxon>Agaricomycotina</taxon>
        <taxon>Agaricomycetes</taxon>
        <taxon>Polyporales</taxon>
        <taxon>Gelatoporiaceae</taxon>
        <taxon>Gelatoporia</taxon>
    </lineage>
</organism>
<proteinExistence type="predicted"/>
<dbReference type="PROSITE" id="PS00018">
    <property type="entry name" value="EF_HAND_1"/>
    <property type="match status" value="1"/>
</dbReference>
<dbReference type="GO" id="GO:0008270">
    <property type="term" value="F:zinc ion binding"/>
    <property type="evidence" value="ECO:0007669"/>
    <property type="project" value="UniProtKB-KW"/>
</dbReference>
<evidence type="ECO:0000259" key="6">
    <source>
        <dbReference type="PROSITE" id="PS50222"/>
    </source>
</evidence>
<name>M2PTN2_CERS8</name>
<dbReference type="OrthoDB" id="2122982at2759"/>
<keyword evidence="2" id="KW-0863">Zinc-finger</keyword>
<sequence>MNLLDKLAEVHPASKLAFALVKTAFELYLARRDNDQRVQILYFRMNEISGLFRELLDIQVLTDTLKKEIEQIAHNIRACSEACDAYYKTPTVVKLLRANAWARELTAYLALFDGQERRLTQALSTEANKKLDNLQVSILKIESSLDEMFTIFRDKFLSPGEDALRKELTDTQLESQQDLESMLRKLVQKELKGNSKSPNSRGTTVTDQKLESLKVELLEDTKETIRKNGKEFQLKFDAALRKQTEQLTRTIQDNGDRIIDRIANKITRNQQRLEQTLRRGQRNIEQVTESISTPYKKINNPHKGWTGHAESRQFVMALRDYFNGNLVEVKKSTIRGDATSNQIARDEWALAYISPKWQHRIMEAIDDDASGYVTVAELNKFMDALPKELEWSLPCWLAYWAVGWQMSSSMYMYRIRGILADMLSTLTELSPENRDLGDQYFDDVWQELLPLIASLESCPTSKALQQRFESYVKSEEKLLDENLKEVQYNIDAIDTLQVNIIGGGRIEKYIFSLMYLLLKRHLQVLRGGRLMKLDEEELETCVESVQVCMKAMNLRISDLTEYFQIQERKVDLQSQFETTACGTFKYLYNSQDLWTAEQVESHSVGDFDRVHAWEEIEEMPTNDETPSTPKFIGVSKSPTVSSVADVEGPHHRFDCDSCSKTIVGERYICVACFSPQDDVRGTVDFCNNPECFRPGGRSLFDPRHTQDHGTLLKVRYYLHWNDHASVLRLARSVAERCRVFFEESALVDIKRSEAGDAPELQGITHPLPQENGEHVGGSGVDGGDNKSQGSSDSSAGGETDESRAIEDRGCAVCRKPLLSPPCWVCLKCTGYWIPDYFLCDECESNRLLACHSCGTTYEQPSWYFGYKDDDPFMCQSCIREGKSGDASTDWHIYTHPLLRYHHTAASMTDCAASVMPPEDQLAAVHQDMKIVQDKVESLQEKMAEVQEQMRRMEEHFSCLVAKFESPMQATMNGGGLLNGQAGSDQQLLLE</sequence>
<keyword evidence="3" id="KW-0862">Zinc</keyword>
<evidence type="ECO:0000256" key="3">
    <source>
        <dbReference type="ARBA" id="ARBA00022833"/>
    </source>
</evidence>
<dbReference type="InterPro" id="IPR043145">
    <property type="entry name" value="Znf_ZZ_sf"/>
</dbReference>
<accession>M2PTN2</accession>
<evidence type="ECO:0000256" key="1">
    <source>
        <dbReference type="ARBA" id="ARBA00022723"/>
    </source>
</evidence>
<evidence type="ECO:0000256" key="5">
    <source>
        <dbReference type="SAM" id="MobiDB-lite"/>
    </source>
</evidence>
<keyword evidence="1" id="KW-0479">Metal-binding</keyword>
<dbReference type="PROSITE" id="PS50222">
    <property type="entry name" value="EF_HAND_2"/>
    <property type="match status" value="1"/>
</dbReference>